<feature type="region of interest" description="Disordered" evidence="1">
    <location>
        <begin position="1"/>
        <end position="21"/>
    </location>
</feature>
<feature type="compositionally biased region" description="Basic and acidic residues" evidence="1">
    <location>
        <begin position="1"/>
        <end position="12"/>
    </location>
</feature>
<proteinExistence type="predicted"/>
<gene>
    <name evidence="2" type="ORF">APLA_LOCUS13826</name>
</gene>
<dbReference type="Proteomes" id="UP000494256">
    <property type="component" value="Unassembled WGS sequence"/>
</dbReference>
<dbReference type="OrthoDB" id="10261302at2759"/>
<comment type="caution">
    <text evidence="2">The sequence shown here is derived from an EMBL/GenBank/DDBJ whole genome shotgun (WGS) entry which is preliminary data.</text>
</comment>
<dbReference type="Gene3D" id="1.25.40.10">
    <property type="entry name" value="Tetratricopeptide repeat domain"/>
    <property type="match status" value="1"/>
</dbReference>
<protein>
    <submittedName>
        <fullName evidence="2">Uncharacterized protein</fullName>
    </submittedName>
</protein>
<sequence>MGPKGKKLDDKLSTVTTASSSYTDPPRFVNFTVRLEGDPGAEFIFLTILDGAIVFEGKWADDAEFEMETMPLNLNDPGIQALILSNPIIFLLRAIVAKSGKQDPDPLFHTDNRAGGTVDLLPLLIGEEEVFTTVHLVSMNTGEFIGCQVTVHAVSPGKMATKLIPLQLTMISANCMPLAKEGTDYISAIGLTDLVKPHGLQFYQTLSSPEAKKVVWATASRIGQSANTAFSIPEEDHFIPPDLEIKPNRHCRSLYWNALNRVLVEPDELLARLSSPFLIDVAGVPKVGKQETRGHFIGWVDAGVLLIPGTFSVTVCTKLFLYNEIQAEQGGGGILNLPPSSAKGVSARENEAVLDESGHNAYVVIRFDLIEPIVPKTTLDYLYDSIGFSPPVGPGWAIETLDIEEKPYDPFVDVGVMRRESGALKVHRELSKLTCIGGVHIPMQSIKRTAAHRLLTRIRTMIKNFPPGDCSYIDWQDTVTGQHAASRRAVTASFAPQPPRPRLPERVAPARARIAGDDRLAEKYVQMNLKVAGSHPRSLICKILRCLEDRNDLDAKNYLLEALNSSTRNRFLLWILGAQEFDKGEEEAIIARNAFQIAVKGDNSDGTINAIAYAGLHAIYHAIGNMYGAHISARKMRKCYKLPNEWAKVLNRWSETSGEEEVFWTPTVISTENPMLIAAAMFLCLRCYKLCERILECVERNCATRGSNISHHPQSADVYYLKSALFILRRQLDRAMDVTQQGIKKFGPSPLMSQMRLTCLSCLNKWDSECEKAFKEAEKAGSTPCPSVLYKAAFNRFKIDPKESLQRAALVHKLAPSGHTALLLGRIYAKLGEDDLAERWCAVAVKLEPLLADAWAMLALLAMYQMEFDKARTMLRTAKQAGPISSDIDKNLKKVTAMVQLDLLPDSLVKNLCMESKFD</sequence>
<dbReference type="AlphaFoldDB" id="A0A8S1AZ61"/>
<evidence type="ECO:0000313" key="2">
    <source>
        <dbReference type="EMBL" id="CAB3251957.1"/>
    </source>
</evidence>
<organism evidence="2 3">
    <name type="scientific">Arctia plantaginis</name>
    <name type="common">Wood tiger moth</name>
    <name type="synonym">Phalaena plantaginis</name>
    <dbReference type="NCBI Taxonomy" id="874455"/>
    <lineage>
        <taxon>Eukaryota</taxon>
        <taxon>Metazoa</taxon>
        <taxon>Ecdysozoa</taxon>
        <taxon>Arthropoda</taxon>
        <taxon>Hexapoda</taxon>
        <taxon>Insecta</taxon>
        <taxon>Pterygota</taxon>
        <taxon>Neoptera</taxon>
        <taxon>Endopterygota</taxon>
        <taxon>Lepidoptera</taxon>
        <taxon>Glossata</taxon>
        <taxon>Ditrysia</taxon>
        <taxon>Noctuoidea</taxon>
        <taxon>Erebidae</taxon>
        <taxon>Arctiinae</taxon>
        <taxon>Arctia</taxon>
    </lineage>
</organism>
<accession>A0A8S1AZ61</accession>
<evidence type="ECO:0000256" key="1">
    <source>
        <dbReference type="SAM" id="MobiDB-lite"/>
    </source>
</evidence>
<reference evidence="2 3" key="1">
    <citation type="submission" date="2020-04" db="EMBL/GenBank/DDBJ databases">
        <authorList>
            <person name="Wallbank WR R."/>
            <person name="Pardo Diaz C."/>
            <person name="Kozak K."/>
            <person name="Martin S."/>
            <person name="Jiggins C."/>
            <person name="Moest M."/>
            <person name="Warren A I."/>
            <person name="Byers J.R.P. K."/>
            <person name="Montejo-Kovacevich G."/>
            <person name="Yen C E."/>
        </authorList>
    </citation>
    <scope>NUCLEOTIDE SEQUENCE [LARGE SCALE GENOMIC DNA]</scope>
</reference>
<name>A0A8S1AZ61_ARCPL</name>
<dbReference type="SUPFAM" id="SSF48452">
    <property type="entry name" value="TPR-like"/>
    <property type="match status" value="1"/>
</dbReference>
<dbReference type="EMBL" id="CADEBD010000364">
    <property type="protein sequence ID" value="CAB3251957.1"/>
    <property type="molecule type" value="Genomic_DNA"/>
</dbReference>
<dbReference type="InterPro" id="IPR011990">
    <property type="entry name" value="TPR-like_helical_dom_sf"/>
</dbReference>
<evidence type="ECO:0000313" key="3">
    <source>
        <dbReference type="Proteomes" id="UP000494256"/>
    </source>
</evidence>